<sequence length="107" mass="11395">MTDASGEQVDLAHMCVTTLGYLNGLLIPDVWTGWAGNLASAMGNMKTVMEWNPGADLAAVCEALVGQGDVTIVPIPASGTLFLENTNVHHQRLVLRLIRLRSASPIP</sequence>
<dbReference type="AlphaFoldDB" id="A0A4R0SR02"/>
<dbReference type="RefSeq" id="WP_226833363.1">
    <property type="nucleotide sequence ID" value="NZ_CP062947.1"/>
</dbReference>
<dbReference type="Proteomes" id="UP000292241">
    <property type="component" value="Unassembled WGS sequence"/>
</dbReference>
<proteinExistence type="predicted"/>
<evidence type="ECO:0000313" key="1">
    <source>
        <dbReference type="EMBL" id="TCD85750.1"/>
    </source>
</evidence>
<comment type="caution">
    <text evidence="1">The sequence shown here is derived from an EMBL/GenBank/DDBJ whole genome shotgun (WGS) entry which is preliminary data.</text>
</comment>
<evidence type="ECO:0000313" key="2">
    <source>
        <dbReference type="Proteomes" id="UP000292241"/>
    </source>
</evidence>
<organism evidence="1 2">
    <name type="scientific">Bifidobacterium longum subsp. longum</name>
    <dbReference type="NCBI Taxonomy" id="1679"/>
    <lineage>
        <taxon>Bacteria</taxon>
        <taxon>Bacillati</taxon>
        <taxon>Actinomycetota</taxon>
        <taxon>Actinomycetes</taxon>
        <taxon>Bifidobacteriales</taxon>
        <taxon>Bifidobacteriaceae</taxon>
        <taxon>Bifidobacterium</taxon>
    </lineage>
</organism>
<gene>
    <name evidence="1" type="ORF">MCC10008_0130</name>
</gene>
<reference evidence="1 2" key="1">
    <citation type="journal article" date="2018" name="Sci. Rep.">
        <title>Genomic diversity and distribution of Bifidobacterium longum subsp. longum across the human lifespan.</title>
        <authorList>
            <person name="Odamaki T."/>
            <person name="Bottacini F."/>
            <person name="Kato K."/>
            <person name="Mitsuyama E."/>
            <person name="Yoshida K."/>
            <person name="Horigome A."/>
            <person name="Xiao J.Z."/>
            <person name="van Sinderen D."/>
        </authorList>
    </citation>
    <scope>NUCLEOTIDE SEQUENCE [LARGE SCALE GENOMIC DNA]</scope>
    <source>
        <strain evidence="1 2">MCC10008</strain>
    </source>
</reference>
<name>A0A4R0SR02_BIFLL</name>
<accession>A0A4R0SR02</accession>
<protein>
    <submittedName>
        <fullName evidence="1">Uncharacterized protein</fullName>
    </submittedName>
</protein>
<dbReference type="EMBL" id="SHPR01000001">
    <property type="protein sequence ID" value="TCD85750.1"/>
    <property type="molecule type" value="Genomic_DNA"/>
</dbReference>